<feature type="chain" id="PRO_5042219790" description="Transmembrane protein" evidence="2">
    <location>
        <begin position="29"/>
        <end position="89"/>
    </location>
</feature>
<sequence length="89" mass="9782">MEREQKKHLLFTTVLCFFLLITSRTSSARPFMGFHEEGLAWEKGSGESSEEKNVPSGAHLYEPLFASMLPKGTDVPPSGPSPGTNNLND</sequence>
<evidence type="ECO:0000256" key="2">
    <source>
        <dbReference type="SAM" id="SignalP"/>
    </source>
</evidence>
<name>A0AAD3SS46_NEPGR</name>
<dbReference type="EMBL" id="BSYO01000015">
    <property type="protein sequence ID" value="GMH15437.1"/>
    <property type="molecule type" value="Genomic_DNA"/>
</dbReference>
<evidence type="ECO:0008006" key="5">
    <source>
        <dbReference type="Google" id="ProtNLM"/>
    </source>
</evidence>
<comment type="caution">
    <text evidence="3">The sequence shown here is derived from an EMBL/GenBank/DDBJ whole genome shotgun (WGS) entry which is preliminary data.</text>
</comment>
<feature type="signal peptide" evidence="2">
    <location>
        <begin position="1"/>
        <end position="28"/>
    </location>
</feature>
<accession>A0AAD3SS46</accession>
<gene>
    <name evidence="3" type="ORF">Nepgr_017278</name>
</gene>
<evidence type="ECO:0000313" key="4">
    <source>
        <dbReference type="Proteomes" id="UP001279734"/>
    </source>
</evidence>
<keyword evidence="2" id="KW-0732">Signal</keyword>
<dbReference type="AlphaFoldDB" id="A0AAD3SS46"/>
<evidence type="ECO:0000256" key="1">
    <source>
        <dbReference type="SAM" id="MobiDB-lite"/>
    </source>
</evidence>
<keyword evidence="4" id="KW-1185">Reference proteome</keyword>
<evidence type="ECO:0000313" key="3">
    <source>
        <dbReference type="EMBL" id="GMH15437.1"/>
    </source>
</evidence>
<proteinExistence type="predicted"/>
<protein>
    <recommendedName>
        <fullName evidence="5">Transmembrane protein</fullName>
    </recommendedName>
</protein>
<feature type="region of interest" description="Disordered" evidence="1">
    <location>
        <begin position="68"/>
        <end position="89"/>
    </location>
</feature>
<reference evidence="3" key="1">
    <citation type="submission" date="2023-05" db="EMBL/GenBank/DDBJ databases">
        <title>Nepenthes gracilis genome sequencing.</title>
        <authorList>
            <person name="Fukushima K."/>
        </authorList>
    </citation>
    <scope>NUCLEOTIDE SEQUENCE</scope>
    <source>
        <strain evidence="3">SING2019-196</strain>
    </source>
</reference>
<dbReference type="Proteomes" id="UP001279734">
    <property type="component" value="Unassembled WGS sequence"/>
</dbReference>
<organism evidence="3 4">
    <name type="scientific">Nepenthes gracilis</name>
    <name type="common">Slender pitcher plant</name>
    <dbReference type="NCBI Taxonomy" id="150966"/>
    <lineage>
        <taxon>Eukaryota</taxon>
        <taxon>Viridiplantae</taxon>
        <taxon>Streptophyta</taxon>
        <taxon>Embryophyta</taxon>
        <taxon>Tracheophyta</taxon>
        <taxon>Spermatophyta</taxon>
        <taxon>Magnoliopsida</taxon>
        <taxon>eudicotyledons</taxon>
        <taxon>Gunneridae</taxon>
        <taxon>Pentapetalae</taxon>
        <taxon>Caryophyllales</taxon>
        <taxon>Nepenthaceae</taxon>
        <taxon>Nepenthes</taxon>
    </lineage>
</organism>